<sequence>MSIFDTILSSLRSLIGGGDRSGASGGGSDSGSSRSEGTVSVEHDPDAEADRSEADPSTESAVKGAAAETDASASTETLVDEAEGREPGEAVETAGEGEEAVETDPDAADVETEDDAAAAETDASASTETLVDEETGKEPAETVADPEAPEEDESEESADEEEPESDPVETLKGIGPAYAERLASVGIETVADLADADVDEITANTDLSETRVTTWIERAREQS</sequence>
<evidence type="ECO:0000313" key="2">
    <source>
        <dbReference type="EMBL" id="MFA1610153.1"/>
    </source>
</evidence>
<evidence type="ECO:0000256" key="1">
    <source>
        <dbReference type="SAM" id="MobiDB-lite"/>
    </source>
</evidence>
<dbReference type="Gene3D" id="1.10.150.20">
    <property type="entry name" value="5' to 3' exonuclease, C-terminal subdomain"/>
    <property type="match status" value="1"/>
</dbReference>
<proteinExistence type="predicted"/>
<dbReference type="AlphaFoldDB" id="A0ABD5M8C5"/>
<dbReference type="Pfam" id="PF14520">
    <property type="entry name" value="HHH_5"/>
    <property type="match status" value="1"/>
</dbReference>
<comment type="caution">
    <text evidence="2">The sequence shown here is derived from an EMBL/GenBank/DDBJ whole genome shotgun (WGS) entry which is preliminary data.</text>
</comment>
<accession>A0ABD5M8C5</accession>
<keyword evidence="3" id="KW-1185">Reference proteome</keyword>
<gene>
    <name evidence="2" type="ORF">OS889_03935</name>
</gene>
<organism evidence="2 3">
    <name type="scientific">Halobellus rubicundus</name>
    <dbReference type="NCBI Taxonomy" id="2996466"/>
    <lineage>
        <taxon>Archaea</taxon>
        <taxon>Methanobacteriati</taxon>
        <taxon>Methanobacteriota</taxon>
        <taxon>Stenosarchaea group</taxon>
        <taxon>Halobacteria</taxon>
        <taxon>Halobacteriales</taxon>
        <taxon>Haloferacaceae</taxon>
        <taxon>Halobellus</taxon>
    </lineage>
</organism>
<feature type="compositionally biased region" description="Low complexity" evidence="1">
    <location>
        <begin position="118"/>
        <end position="129"/>
    </location>
</feature>
<dbReference type="SUPFAM" id="SSF47794">
    <property type="entry name" value="Rad51 N-terminal domain-like"/>
    <property type="match status" value="1"/>
</dbReference>
<feature type="compositionally biased region" description="Basic and acidic residues" evidence="1">
    <location>
        <begin position="41"/>
        <end position="54"/>
    </location>
</feature>
<evidence type="ECO:0000313" key="3">
    <source>
        <dbReference type="Proteomes" id="UP001570511"/>
    </source>
</evidence>
<feature type="compositionally biased region" description="Acidic residues" evidence="1">
    <location>
        <begin position="147"/>
        <end position="167"/>
    </location>
</feature>
<feature type="compositionally biased region" description="Low complexity" evidence="1">
    <location>
        <begin position="65"/>
        <end position="77"/>
    </location>
</feature>
<feature type="compositionally biased region" description="Gly residues" evidence="1">
    <location>
        <begin position="15"/>
        <end position="29"/>
    </location>
</feature>
<name>A0ABD5M8C5_9EURY</name>
<feature type="region of interest" description="Disordered" evidence="1">
    <location>
        <begin position="13"/>
        <end position="175"/>
    </location>
</feature>
<dbReference type="InterPro" id="IPR010995">
    <property type="entry name" value="DNA_repair_Rad51/TF_NusA_a-hlx"/>
</dbReference>
<feature type="compositionally biased region" description="Acidic residues" evidence="1">
    <location>
        <begin position="95"/>
        <end position="117"/>
    </location>
</feature>
<dbReference type="Proteomes" id="UP001570511">
    <property type="component" value="Unassembled WGS sequence"/>
</dbReference>
<dbReference type="RefSeq" id="WP_372387488.1">
    <property type="nucleotide sequence ID" value="NZ_JBGNYA010000001.1"/>
</dbReference>
<dbReference type="EMBL" id="JBGNYA010000001">
    <property type="protein sequence ID" value="MFA1610153.1"/>
    <property type="molecule type" value="Genomic_DNA"/>
</dbReference>
<reference evidence="2 3" key="1">
    <citation type="submission" date="2024-08" db="EMBL/GenBank/DDBJ databases">
        <title>Halobellus sp. MBLA0158 whole genome sequence.</title>
        <authorList>
            <person name="Hwang C.Y."/>
            <person name="Cho E.-S."/>
            <person name="Seo M.-J."/>
        </authorList>
    </citation>
    <scope>NUCLEOTIDE SEQUENCE [LARGE SCALE GENOMIC DNA]</scope>
    <source>
        <strain evidence="2 3">MBLA0158</strain>
    </source>
</reference>
<protein>
    <submittedName>
        <fullName evidence="2">Helix-hairpin-helix domain-containing protein</fullName>
    </submittedName>
</protein>